<proteinExistence type="predicted"/>
<sequence>MELLISKDKGTSLGAPIAYPSLDLLEPSPVHLNARGEDLARDDDVLHEVETVELHTFQKPPLSLQETLPPKDPGTAKSFSYLCHRPVKAQGGNGHLSVPALNQLRILLQKTPKDTLSEDNIQAGINQASSQDLPEISQLIRNVWRSLTIQCYWTLNLNVACLITLAAYETSIRERLQTLNQFTETMGHSFCKFIPQVIHYTGLSLVILLGLHEKVFGHHGASRLEPWICPGLVMPGPEELQVLLANLSSVPLTVQKNQLLGYVRL</sequence>
<dbReference type="Proteomes" id="UP001165960">
    <property type="component" value="Unassembled WGS sequence"/>
</dbReference>
<accession>A0ACC2SCY1</accession>
<evidence type="ECO:0000313" key="2">
    <source>
        <dbReference type="Proteomes" id="UP001165960"/>
    </source>
</evidence>
<keyword evidence="2" id="KW-1185">Reference proteome</keyword>
<reference evidence="1" key="1">
    <citation type="submission" date="2022-04" db="EMBL/GenBank/DDBJ databases">
        <title>Genome of the entomopathogenic fungus Entomophthora muscae.</title>
        <authorList>
            <person name="Elya C."/>
            <person name="Lovett B.R."/>
            <person name="Lee E."/>
            <person name="Macias A.M."/>
            <person name="Hajek A.E."/>
            <person name="De Bivort B.L."/>
            <person name="Kasson M.T."/>
            <person name="De Fine Licht H.H."/>
            <person name="Stajich J.E."/>
        </authorList>
    </citation>
    <scope>NUCLEOTIDE SEQUENCE</scope>
    <source>
        <strain evidence="1">Berkeley</strain>
    </source>
</reference>
<organism evidence="1 2">
    <name type="scientific">Entomophthora muscae</name>
    <dbReference type="NCBI Taxonomy" id="34485"/>
    <lineage>
        <taxon>Eukaryota</taxon>
        <taxon>Fungi</taxon>
        <taxon>Fungi incertae sedis</taxon>
        <taxon>Zoopagomycota</taxon>
        <taxon>Entomophthoromycotina</taxon>
        <taxon>Entomophthoromycetes</taxon>
        <taxon>Entomophthorales</taxon>
        <taxon>Entomophthoraceae</taxon>
        <taxon>Entomophthora</taxon>
    </lineage>
</organism>
<comment type="caution">
    <text evidence="1">The sequence shown here is derived from an EMBL/GenBank/DDBJ whole genome shotgun (WGS) entry which is preliminary data.</text>
</comment>
<evidence type="ECO:0000313" key="1">
    <source>
        <dbReference type="EMBL" id="KAJ9060175.1"/>
    </source>
</evidence>
<protein>
    <submittedName>
        <fullName evidence="1">Uncharacterized protein</fullName>
    </submittedName>
</protein>
<dbReference type="EMBL" id="QTSX02005240">
    <property type="protein sequence ID" value="KAJ9060175.1"/>
    <property type="molecule type" value="Genomic_DNA"/>
</dbReference>
<gene>
    <name evidence="1" type="ORF">DSO57_1033716</name>
</gene>
<name>A0ACC2SCY1_9FUNG</name>